<evidence type="ECO:0000313" key="1">
    <source>
        <dbReference type="EMBL" id="QFG68493.1"/>
    </source>
</evidence>
<name>A0A5J6V632_9MICO</name>
<dbReference type="OrthoDB" id="9815788at2"/>
<dbReference type="InterPro" id="IPR038084">
    <property type="entry name" value="PduO/GlcC-like_sf"/>
</dbReference>
<dbReference type="EMBL" id="CP044427">
    <property type="protein sequence ID" value="QFG68493.1"/>
    <property type="molecule type" value="Genomic_DNA"/>
</dbReference>
<dbReference type="InterPro" id="IPR005624">
    <property type="entry name" value="PduO/GlcC-like"/>
</dbReference>
<reference evidence="1 2" key="1">
    <citation type="submission" date="2019-09" db="EMBL/GenBank/DDBJ databases">
        <title>Serinicoccus pratensis sp. nov., isolated from meadow soil.</title>
        <authorList>
            <person name="Zhang W."/>
        </authorList>
    </citation>
    <scope>NUCLEOTIDE SEQUENCE [LARGE SCALE GENOMIC DNA]</scope>
    <source>
        <strain evidence="1 2">W204</strain>
    </source>
</reference>
<dbReference type="Proteomes" id="UP000326546">
    <property type="component" value="Chromosome"/>
</dbReference>
<keyword evidence="2" id="KW-1185">Reference proteome</keyword>
<protein>
    <submittedName>
        <fullName evidence="1">Heme-binding protein</fullName>
    </submittedName>
</protein>
<organism evidence="1 2">
    <name type="scientific">Ornithinimicrobium pratense</name>
    <dbReference type="NCBI Taxonomy" id="2593973"/>
    <lineage>
        <taxon>Bacteria</taxon>
        <taxon>Bacillati</taxon>
        <taxon>Actinomycetota</taxon>
        <taxon>Actinomycetes</taxon>
        <taxon>Micrococcales</taxon>
        <taxon>Ornithinimicrobiaceae</taxon>
        <taxon>Ornithinimicrobium</taxon>
    </lineage>
</organism>
<accession>A0A5J6V632</accession>
<dbReference type="Gene3D" id="3.30.450.150">
    <property type="entry name" value="Haem-degrading domain"/>
    <property type="match status" value="1"/>
</dbReference>
<dbReference type="PANTHER" id="PTHR34309:SF10">
    <property type="entry name" value="SLR1406 PROTEIN"/>
    <property type="match status" value="1"/>
</dbReference>
<evidence type="ECO:0000313" key="2">
    <source>
        <dbReference type="Proteomes" id="UP000326546"/>
    </source>
</evidence>
<dbReference type="AlphaFoldDB" id="A0A5J6V632"/>
<dbReference type="Pfam" id="PF03928">
    <property type="entry name" value="HbpS-like"/>
    <property type="match status" value="1"/>
</dbReference>
<dbReference type="InterPro" id="IPR052517">
    <property type="entry name" value="GlcG_carb_metab_protein"/>
</dbReference>
<dbReference type="SUPFAM" id="SSF143744">
    <property type="entry name" value="GlcG-like"/>
    <property type="match status" value="1"/>
</dbReference>
<dbReference type="PANTHER" id="PTHR34309">
    <property type="entry name" value="SLR1406 PROTEIN"/>
    <property type="match status" value="1"/>
</dbReference>
<dbReference type="RefSeq" id="WP_158060881.1">
    <property type="nucleotide sequence ID" value="NZ_CP044427.1"/>
</dbReference>
<proteinExistence type="predicted"/>
<gene>
    <name evidence="1" type="ORF">FY030_06995</name>
</gene>
<dbReference type="KEGG" id="serw:FY030_06995"/>
<sequence>MTIDLESARNLIAGARAAAKERGLKPLTVVVLDAGGHVVAAEREDGSSAKRFDIAYGKAHGAIAMGLGSRALMARAEQQPYFIAAATSAIGGALVPVPGGVLVRDGEGTLLGAVGITGDTSDNDEAAAVAAIEALGLTAQTE</sequence>